<keyword evidence="2" id="KW-1185">Reference proteome</keyword>
<evidence type="ECO:0000313" key="2">
    <source>
        <dbReference type="Proteomes" id="UP000005445"/>
    </source>
</evidence>
<dbReference type="Proteomes" id="UP000005445">
    <property type="component" value="Segment"/>
</dbReference>
<dbReference type="GeneID" id="11536638"/>
<name>G9B1Y4_9CAUD</name>
<accession>G9B1Y4</accession>
<dbReference type="RefSeq" id="YP_004957248.1">
    <property type="nucleotide sequence ID" value="NC_016563.1"/>
</dbReference>
<dbReference type="OrthoDB" id="18490at10239"/>
<reference evidence="1 2" key="1">
    <citation type="submission" date="2013-01" db="EMBL/GenBank/DDBJ databases">
        <title>Large myovirus of Bacillus.</title>
        <authorList>
            <person name="Klumpp J."/>
            <person name="Beyer W."/>
            <person name="Loessner M.J."/>
        </authorList>
    </citation>
    <scope>NUCLEOTIDE SEQUENCE [LARGE SCALE GENOMIC DNA]</scope>
</reference>
<organism evidence="1 2">
    <name type="scientific">Bacillus phage W.Ph</name>
    <dbReference type="NCBI Taxonomy" id="764595"/>
    <lineage>
        <taxon>Viruses</taxon>
        <taxon>Duplodnaviria</taxon>
        <taxon>Heunggongvirae</taxon>
        <taxon>Uroviricota</taxon>
        <taxon>Caudoviricetes</taxon>
        <taxon>Herelleviridae</taxon>
        <taxon>Bastillevirinae</taxon>
        <taxon>Wphvirus</taxon>
        <taxon>Wphvirus WPh</taxon>
    </lineage>
</organism>
<dbReference type="KEGG" id="vg:11536638"/>
<protein>
    <submittedName>
        <fullName evidence="1">Gp233</fullName>
    </submittedName>
</protein>
<proteinExistence type="predicted"/>
<dbReference type="EMBL" id="HM144387">
    <property type="protein sequence ID" value="ADH03379.1"/>
    <property type="molecule type" value="Genomic_DNA"/>
</dbReference>
<evidence type="ECO:0000313" key="1">
    <source>
        <dbReference type="EMBL" id="ADH03379.1"/>
    </source>
</evidence>
<sequence length="95" mass="11148">MAKHSLTFYNNGVTLRKYGGTATDMYYMERDWWKKAHIMFPRIMEGRLEIVRKYNGRKYVQSSYTVDKYGGIINDDGYDAREAEEGQVRCKITCG</sequence>